<name>A0A665UGB4_ECHNA</name>
<feature type="chain" id="PRO_5025426713" evidence="1">
    <location>
        <begin position="18"/>
        <end position="58"/>
    </location>
</feature>
<keyword evidence="1" id="KW-0732">Signal</keyword>
<reference evidence="2" key="3">
    <citation type="submission" date="2025-09" db="UniProtKB">
        <authorList>
            <consortium name="Ensembl"/>
        </authorList>
    </citation>
    <scope>IDENTIFICATION</scope>
</reference>
<evidence type="ECO:0000313" key="2">
    <source>
        <dbReference type="Ensembl" id="ENSENLP00000018693.1"/>
    </source>
</evidence>
<keyword evidence="3" id="KW-1185">Reference proteome</keyword>
<organism evidence="2 3">
    <name type="scientific">Echeneis naucrates</name>
    <name type="common">Live sharksucker</name>
    <dbReference type="NCBI Taxonomy" id="173247"/>
    <lineage>
        <taxon>Eukaryota</taxon>
        <taxon>Metazoa</taxon>
        <taxon>Chordata</taxon>
        <taxon>Craniata</taxon>
        <taxon>Vertebrata</taxon>
        <taxon>Euteleostomi</taxon>
        <taxon>Actinopterygii</taxon>
        <taxon>Neopterygii</taxon>
        <taxon>Teleostei</taxon>
        <taxon>Neoteleostei</taxon>
        <taxon>Acanthomorphata</taxon>
        <taxon>Carangaria</taxon>
        <taxon>Carangiformes</taxon>
        <taxon>Echeneidae</taxon>
        <taxon>Echeneis</taxon>
    </lineage>
</organism>
<reference evidence="2" key="1">
    <citation type="submission" date="2021-04" db="EMBL/GenBank/DDBJ databases">
        <authorList>
            <consortium name="Wellcome Sanger Institute Data Sharing"/>
        </authorList>
    </citation>
    <scope>NUCLEOTIDE SEQUENCE [LARGE SCALE GENOMIC DNA]</scope>
</reference>
<reference evidence="2" key="2">
    <citation type="submission" date="2025-08" db="UniProtKB">
        <authorList>
            <consortium name="Ensembl"/>
        </authorList>
    </citation>
    <scope>IDENTIFICATION</scope>
</reference>
<proteinExistence type="predicted"/>
<dbReference type="Proteomes" id="UP000472264">
    <property type="component" value="Chromosome 1"/>
</dbReference>
<evidence type="ECO:0000256" key="1">
    <source>
        <dbReference type="SAM" id="SignalP"/>
    </source>
</evidence>
<sequence>KMSLLLPFCLWSQSLLSDLKVKVTQTAVRDGETVYIIFKRDGPSPAWPGGEERTIMLY</sequence>
<dbReference type="Ensembl" id="ENSENLT00000019387.1">
    <property type="protein sequence ID" value="ENSENLP00000018693.1"/>
    <property type="gene ID" value="ENSENLG00000008581.1"/>
</dbReference>
<feature type="signal peptide" evidence="1">
    <location>
        <begin position="1"/>
        <end position="17"/>
    </location>
</feature>
<dbReference type="AlphaFoldDB" id="A0A665UGB4"/>
<evidence type="ECO:0000313" key="3">
    <source>
        <dbReference type="Proteomes" id="UP000472264"/>
    </source>
</evidence>
<dbReference type="InParanoid" id="A0A665UGB4"/>
<accession>A0A665UGB4</accession>
<protein>
    <submittedName>
        <fullName evidence="2">Uncharacterized protein</fullName>
    </submittedName>
</protein>